<feature type="domain" description="Putative restriction endonuclease" evidence="1">
    <location>
        <begin position="18"/>
        <end position="187"/>
    </location>
</feature>
<proteinExistence type="predicted"/>
<dbReference type="Proteomes" id="UP000315349">
    <property type="component" value="Chromosome"/>
</dbReference>
<dbReference type="InterPro" id="IPR012296">
    <property type="entry name" value="Nuclease_put_TT1808"/>
</dbReference>
<keyword evidence="3" id="KW-1185">Reference proteome</keyword>
<sequence>MSIAELPLSPVTRRMTAAEFLALPDEQPCELVKGVIIEMNPPSPRHSRVMTNLVISLEAWACTNNCGLAGGHETALQTKSEPDTVRGVDGFYISFARLKGNVLPEGPLLPAPELCIEVRSPSNRWTDLLEKAVEYLKIGVEEVWLVEPTLAPADRFIESHRLDRDPIRFRMGETVTSPSLKEFQMEVGQAFSGI</sequence>
<accession>A0A518GKM3</accession>
<dbReference type="PANTHER" id="PTHR34107">
    <property type="entry name" value="SLL0198 PROTEIN-RELATED"/>
    <property type="match status" value="1"/>
</dbReference>
<gene>
    <name evidence="2" type="ORF">Spb1_08690</name>
</gene>
<dbReference type="Pfam" id="PF05685">
    <property type="entry name" value="Uma2"/>
    <property type="match status" value="1"/>
</dbReference>
<dbReference type="EMBL" id="CP036299">
    <property type="protein sequence ID" value="QDV29001.1"/>
    <property type="molecule type" value="Genomic_DNA"/>
</dbReference>
<evidence type="ECO:0000313" key="3">
    <source>
        <dbReference type="Proteomes" id="UP000315349"/>
    </source>
</evidence>
<dbReference type="OrthoDB" id="274259at2"/>
<organism evidence="2 3">
    <name type="scientific">Planctopirus ephydatiae</name>
    <dbReference type="NCBI Taxonomy" id="2528019"/>
    <lineage>
        <taxon>Bacteria</taxon>
        <taxon>Pseudomonadati</taxon>
        <taxon>Planctomycetota</taxon>
        <taxon>Planctomycetia</taxon>
        <taxon>Planctomycetales</taxon>
        <taxon>Planctomycetaceae</taxon>
        <taxon>Planctopirus</taxon>
    </lineage>
</organism>
<dbReference type="CDD" id="cd06260">
    <property type="entry name" value="DUF820-like"/>
    <property type="match status" value="1"/>
</dbReference>
<dbReference type="PANTHER" id="PTHR34107:SF4">
    <property type="entry name" value="SLL1222 PROTEIN"/>
    <property type="match status" value="1"/>
</dbReference>
<dbReference type="KEGG" id="peh:Spb1_08690"/>
<dbReference type="AlphaFoldDB" id="A0A518GKM3"/>
<dbReference type="InterPro" id="IPR011335">
    <property type="entry name" value="Restrct_endonuc-II-like"/>
</dbReference>
<dbReference type="SUPFAM" id="SSF52980">
    <property type="entry name" value="Restriction endonuclease-like"/>
    <property type="match status" value="1"/>
</dbReference>
<reference evidence="2 3" key="1">
    <citation type="submission" date="2019-02" db="EMBL/GenBank/DDBJ databases">
        <title>Deep-cultivation of Planctomycetes and their phenomic and genomic characterization uncovers novel biology.</title>
        <authorList>
            <person name="Wiegand S."/>
            <person name="Jogler M."/>
            <person name="Boedeker C."/>
            <person name="Pinto D."/>
            <person name="Vollmers J."/>
            <person name="Rivas-Marin E."/>
            <person name="Kohn T."/>
            <person name="Peeters S.H."/>
            <person name="Heuer A."/>
            <person name="Rast P."/>
            <person name="Oberbeckmann S."/>
            <person name="Bunk B."/>
            <person name="Jeske O."/>
            <person name="Meyerdierks A."/>
            <person name="Storesund J.E."/>
            <person name="Kallscheuer N."/>
            <person name="Luecker S."/>
            <person name="Lage O.M."/>
            <person name="Pohl T."/>
            <person name="Merkel B.J."/>
            <person name="Hornburger P."/>
            <person name="Mueller R.-W."/>
            <person name="Bruemmer F."/>
            <person name="Labrenz M."/>
            <person name="Spormann A.M."/>
            <person name="Op den Camp H."/>
            <person name="Overmann J."/>
            <person name="Amann R."/>
            <person name="Jetten M.S.M."/>
            <person name="Mascher T."/>
            <person name="Medema M.H."/>
            <person name="Devos D.P."/>
            <person name="Kaster A.-K."/>
            <person name="Ovreas L."/>
            <person name="Rohde M."/>
            <person name="Galperin M.Y."/>
            <person name="Jogler C."/>
        </authorList>
    </citation>
    <scope>NUCLEOTIDE SEQUENCE [LARGE SCALE GENOMIC DNA]</scope>
    <source>
        <strain evidence="2 3">Spb1</strain>
    </source>
</reference>
<dbReference type="RefSeq" id="WP_145296253.1">
    <property type="nucleotide sequence ID" value="NZ_CP036299.1"/>
</dbReference>
<name>A0A518GKM3_9PLAN</name>
<dbReference type="InterPro" id="IPR008538">
    <property type="entry name" value="Uma2"/>
</dbReference>
<protein>
    <recommendedName>
        <fullName evidence="1">Putative restriction endonuclease domain-containing protein</fullName>
    </recommendedName>
</protein>
<dbReference type="Gene3D" id="3.90.1570.10">
    <property type="entry name" value="tt1808, chain A"/>
    <property type="match status" value="1"/>
</dbReference>
<evidence type="ECO:0000259" key="1">
    <source>
        <dbReference type="Pfam" id="PF05685"/>
    </source>
</evidence>
<evidence type="ECO:0000313" key="2">
    <source>
        <dbReference type="EMBL" id="QDV29001.1"/>
    </source>
</evidence>